<reference evidence="2 3" key="1">
    <citation type="submission" date="2016-07" db="EMBL/GenBank/DDBJ databases">
        <title>Multiple horizontal gene transfer events from other fungi enriched the ability of initially mycotrophic Trichoderma (Ascomycota) to feed on dead plant biomass.</title>
        <authorList>
            <consortium name="DOE Joint Genome Institute"/>
            <person name="Aerts A."/>
            <person name="Atanasova L."/>
            <person name="Chenthamara K."/>
            <person name="Zhang J."/>
            <person name="Grujic M."/>
            <person name="Henrissat B."/>
            <person name="Kuo A."/>
            <person name="Salamov A."/>
            <person name="Lipzen A."/>
            <person name="Labutti K."/>
            <person name="Barry K."/>
            <person name="Miao Y."/>
            <person name="Rahimi M.J."/>
            <person name="Shen Q."/>
            <person name="Grigoriev I.V."/>
            <person name="Kubicek C.P."/>
            <person name="Druzhinina I.S."/>
        </authorList>
    </citation>
    <scope>NUCLEOTIDE SEQUENCE [LARGE SCALE GENOMIC DNA]</scope>
    <source>
        <strain evidence="2 3">CBS 226.95</strain>
    </source>
</reference>
<evidence type="ECO:0000313" key="2">
    <source>
        <dbReference type="EMBL" id="PTB56372.1"/>
    </source>
</evidence>
<name>A0A2T4AH90_TRIHA</name>
<sequence length="108" mass="12766">MGRGRMMMMQWDGAGEMKGTERERERERRKRWAEQRRGHELRDCFDRGNSCHVCTSMSLAFLWTDGQCNAGSKYELQGRSQWRTCIDLFAKTGSWAWAWDRGRDVGMH</sequence>
<gene>
    <name evidence="2" type="ORF">M431DRAFT_373997</name>
</gene>
<protein>
    <submittedName>
        <fullName evidence="2">Uncharacterized protein</fullName>
    </submittedName>
</protein>
<evidence type="ECO:0000256" key="1">
    <source>
        <dbReference type="SAM" id="MobiDB-lite"/>
    </source>
</evidence>
<dbReference type="EMBL" id="KZ679678">
    <property type="protein sequence ID" value="PTB56372.1"/>
    <property type="molecule type" value="Genomic_DNA"/>
</dbReference>
<keyword evidence="3" id="KW-1185">Reference proteome</keyword>
<dbReference type="GeneID" id="36623235"/>
<organism evidence="2 3">
    <name type="scientific">Trichoderma harzianum CBS 226.95</name>
    <dbReference type="NCBI Taxonomy" id="983964"/>
    <lineage>
        <taxon>Eukaryota</taxon>
        <taxon>Fungi</taxon>
        <taxon>Dikarya</taxon>
        <taxon>Ascomycota</taxon>
        <taxon>Pezizomycotina</taxon>
        <taxon>Sordariomycetes</taxon>
        <taxon>Hypocreomycetidae</taxon>
        <taxon>Hypocreales</taxon>
        <taxon>Hypocreaceae</taxon>
        <taxon>Trichoderma</taxon>
    </lineage>
</organism>
<dbReference type="RefSeq" id="XP_024776049.1">
    <property type="nucleotide sequence ID" value="XM_024914669.1"/>
</dbReference>
<dbReference type="AlphaFoldDB" id="A0A2T4AH90"/>
<feature type="compositionally biased region" description="Basic and acidic residues" evidence="1">
    <location>
        <begin position="18"/>
        <end position="35"/>
    </location>
</feature>
<accession>A0A2T4AH90</accession>
<evidence type="ECO:0000313" key="3">
    <source>
        <dbReference type="Proteomes" id="UP000241690"/>
    </source>
</evidence>
<feature type="region of interest" description="Disordered" evidence="1">
    <location>
        <begin position="1"/>
        <end position="35"/>
    </location>
</feature>
<proteinExistence type="predicted"/>
<dbReference type="Proteomes" id="UP000241690">
    <property type="component" value="Unassembled WGS sequence"/>
</dbReference>